<reference evidence="2" key="1">
    <citation type="journal article" date="2019" name="Sci. Rep.">
        <title>Draft genome of Tanacetum cinerariifolium, the natural source of mosquito coil.</title>
        <authorList>
            <person name="Yamashiro T."/>
            <person name="Shiraishi A."/>
            <person name="Satake H."/>
            <person name="Nakayama K."/>
        </authorList>
    </citation>
    <scope>NUCLEOTIDE SEQUENCE</scope>
</reference>
<dbReference type="GO" id="GO:0003964">
    <property type="term" value="F:RNA-directed DNA polymerase activity"/>
    <property type="evidence" value="ECO:0007669"/>
    <property type="project" value="UniProtKB-KW"/>
</dbReference>
<comment type="caution">
    <text evidence="2">The sequence shown here is derived from an EMBL/GenBank/DDBJ whole genome shotgun (WGS) entry which is preliminary data.</text>
</comment>
<feature type="domain" description="Integrase catalytic" evidence="1">
    <location>
        <begin position="77"/>
        <end position="224"/>
    </location>
</feature>
<name>A0A699JLE8_TANCI</name>
<dbReference type="AlphaFoldDB" id="A0A699JLE8"/>
<keyword evidence="2" id="KW-0695">RNA-directed DNA polymerase</keyword>
<protein>
    <submittedName>
        <fullName evidence="2">Reverse transcriptase domain-containing protein</fullName>
    </submittedName>
</protein>
<dbReference type="PANTHER" id="PTHR37984">
    <property type="entry name" value="PROTEIN CBG26694"/>
    <property type="match status" value="1"/>
</dbReference>
<evidence type="ECO:0000313" key="2">
    <source>
        <dbReference type="EMBL" id="GFA44224.1"/>
    </source>
</evidence>
<feature type="non-terminal residue" evidence="2">
    <location>
        <position position="1"/>
    </location>
</feature>
<gene>
    <name evidence="2" type="ORF">Tci_616196</name>
</gene>
<dbReference type="SUPFAM" id="SSF53098">
    <property type="entry name" value="Ribonuclease H-like"/>
    <property type="match status" value="1"/>
</dbReference>
<dbReference type="Pfam" id="PF00665">
    <property type="entry name" value="rve"/>
    <property type="match status" value="1"/>
</dbReference>
<evidence type="ECO:0000259" key="1">
    <source>
        <dbReference type="PROSITE" id="PS50994"/>
    </source>
</evidence>
<organism evidence="2">
    <name type="scientific">Tanacetum cinerariifolium</name>
    <name type="common">Dalmatian daisy</name>
    <name type="synonym">Chrysanthemum cinerariifolium</name>
    <dbReference type="NCBI Taxonomy" id="118510"/>
    <lineage>
        <taxon>Eukaryota</taxon>
        <taxon>Viridiplantae</taxon>
        <taxon>Streptophyta</taxon>
        <taxon>Embryophyta</taxon>
        <taxon>Tracheophyta</taxon>
        <taxon>Spermatophyta</taxon>
        <taxon>Magnoliopsida</taxon>
        <taxon>eudicotyledons</taxon>
        <taxon>Gunneridae</taxon>
        <taxon>Pentapetalae</taxon>
        <taxon>asterids</taxon>
        <taxon>campanulids</taxon>
        <taxon>Asterales</taxon>
        <taxon>Asteraceae</taxon>
        <taxon>Asteroideae</taxon>
        <taxon>Anthemideae</taxon>
        <taxon>Anthemidinae</taxon>
        <taxon>Tanacetum</taxon>
    </lineage>
</organism>
<dbReference type="PROSITE" id="PS50994">
    <property type="entry name" value="INTEGRASE"/>
    <property type="match status" value="1"/>
</dbReference>
<dbReference type="GO" id="GO:0015074">
    <property type="term" value="P:DNA integration"/>
    <property type="evidence" value="ECO:0007669"/>
    <property type="project" value="InterPro"/>
</dbReference>
<sequence>VLLLQKFDIIVRDKKGAENLAADHLSRLENPHQSVLDTKKINETFPLETLNMVSFRGNSSTPWFAEFVKRGELYCERNAIPKKEQILQRCEALLLGRPLLVQNLCGSSHPMEQVYTCGRRLLVEMGRSESAPHQRRLGFCKFLKSLFARFGTPRAIISDRGTHFCNDQFKKVMLKYGVTHRLATAYHPKTSGQVDVSNCGLKRILERNLGENHASWSDKLDDAL</sequence>
<dbReference type="InterPro" id="IPR036397">
    <property type="entry name" value="RNaseH_sf"/>
</dbReference>
<dbReference type="GO" id="GO:0003676">
    <property type="term" value="F:nucleic acid binding"/>
    <property type="evidence" value="ECO:0007669"/>
    <property type="project" value="InterPro"/>
</dbReference>
<dbReference type="PANTHER" id="PTHR37984:SF5">
    <property type="entry name" value="PROTEIN NYNRIN-LIKE"/>
    <property type="match status" value="1"/>
</dbReference>
<dbReference type="InterPro" id="IPR012337">
    <property type="entry name" value="RNaseH-like_sf"/>
</dbReference>
<accession>A0A699JLE8</accession>
<dbReference type="InterPro" id="IPR001584">
    <property type="entry name" value="Integrase_cat-core"/>
</dbReference>
<dbReference type="InterPro" id="IPR050951">
    <property type="entry name" value="Retrovirus_Pol_polyprotein"/>
</dbReference>
<dbReference type="Gene3D" id="3.30.420.10">
    <property type="entry name" value="Ribonuclease H-like superfamily/Ribonuclease H"/>
    <property type="match status" value="1"/>
</dbReference>
<keyword evidence="2" id="KW-0548">Nucleotidyltransferase</keyword>
<dbReference type="EMBL" id="BKCJ010424762">
    <property type="protein sequence ID" value="GFA44224.1"/>
    <property type="molecule type" value="Genomic_DNA"/>
</dbReference>
<keyword evidence="2" id="KW-0808">Transferase</keyword>
<proteinExistence type="predicted"/>